<gene>
    <name evidence="1" type="ORF">ACFYZM_11910</name>
</gene>
<accession>A0ABW6TX84</accession>
<name>A0ABW6TX84_9ACTN</name>
<dbReference type="Proteomes" id="UP001602123">
    <property type="component" value="Unassembled WGS sequence"/>
</dbReference>
<keyword evidence="2" id="KW-1185">Reference proteome</keyword>
<comment type="caution">
    <text evidence="1">The sequence shown here is derived from an EMBL/GenBank/DDBJ whole genome shotgun (WGS) entry which is preliminary data.</text>
</comment>
<evidence type="ECO:0000313" key="1">
    <source>
        <dbReference type="EMBL" id="MFF4216971.1"/>
    </source>
</evidence>
<dbReference type="EMBL" id="JBIAUT010000003">
    <property type="protein sequence ID" value="MFF4216971.1"/>
    <property type="molecule type" value="Genomic_DNA"/>
</dbReference>
<evidence type="ECO:0000313" key="2">
    <source>
        <dbReference type="Proteomes" id="UP001602123"/>
    </source>
</evidence>
<sequence length="107" mass="11441">MALRFLGIWPSTPDDGSPTIWQEEETGDLIIQSWKADEATVRAAQKVGSIPGHSTDVPPHETVIRLPANMLQFMPQPEAATSARDGLAIEGRSQAINSEDDGGNSGT</sequence>
<dbReference type="RefSeq" id="WP_388626624.1">
    <property type="nucleotide sequence ID" value="NZ_JBIAUT010000003.1"/>
</dbReference>
<organism evidence="1 2">
    <name type="scientific">Streptomyces nondiastaticus</name>
    <dbReference type="NCBI Taxonomy" id="3154512"/>
    <lineage>
        <taxon>Bacteria</taxon>
        <taxon>Bacillati</taxon>
        <taxon>Actinomycetota</taxon>
        <taxon>Actinomycetes</taxon>
        <taxon>Kitasatosporales</taxon>
        <taxon>Streptomycetaceae</taxon>
        <taxon>Streptomyces</taxon>
    </lineage>
</organism>
<reference evidence="1 2" key="1">
    <citation type="submission" date="2024-10" db="EMBL/GenBank/DDBJ databases">
        <title>The Natural Products Discovery Center: Release of the First 8490 Sequenced Strains for Exploring Actinobacteria Biosynthetic Diversity.</title>
        <authorList>
            <person name="Kalkreuter E."/>
            <person name="Kautsar S.A."/>
            <person name="Yang D."/>
            <person name="Bader C.D."/>
            <person name="Teijaro C.N."/>
            <person name="Fluegel L."/>
            <person name="Davis C.M."/>
            <person name="Simpson J.R."/>
            <person name="Lauterbach L."/>
            <person name="Steele A.D."/>
            <person name="Gui C."/>
            <person name="Meng S."/>
            <person name="Li G."/>
            <person name="Viehrig K."/>
            <person name="Ye F."/>
            <person name="Su P."/>
            <person name="Kiefer A.F."/>
            <person name="Nichols A."/>
            <person name="Cepeda A.J."/>
            <person name="Yan W."/>
            <person name="Fan B."/>
            <person name="Jiang Y."/>
            <person name="Adhikari A."/>
            <person name="Zheng C.-J."/>
            <person name="Schuster L."/>
            <person name="Cowan T.M."/>
            <person name="Smanski M.J."/>
            <person name="Chevrette M.G."/>
            <person name="De Carvalho L.P.S."/>
            <person name="Shen B."/>
        </authorList>
    </citation>
    <scope>NUCLEOTIDE SEQUENCE [LARGE SCALE GENOMIC DNA]</scope>
    <source>
        <strain evidence="1 2">NPDC001650</strain>
    </source>
</reference>
<proteinExistence type="predicted"/>
<protein>
    <submittedName>
        <fullName evidence="1">Uncharacterized protein</fullName>
    </submittedName>
</protein>